<keyword evidence="2" id="KW-0812">Transmembrane</keyword>
<feature type="region of interest" description="Disordered" evidence="1">
    <location>
        <begin position="217"/>
        <end position="250"/>
    </location>
</feature>
<feature type="transmembrane region" description="Helical" evidence="2">
    <location>
        <begin position="6"/>
        <end position="27"/>
    </location>
</feature>
<evidence type="ECO:0000256" key="1">
    <source>
        <dbReference type="SAM" id="MobiDB-lite"/>
    </source>
</evidence>
<evidence type="ECO:0000313" key="3">
    <source>
        <dbReference type="EMBL" id="VAX18474.1"/>
    </source>
</evidence>
<organism evidence="3">
    <name type="scientific">hydrothermal vent metagenome</name>
    <dbReference type="NCBI Taxonomy" id="652676"/>
    <lineage>
        <taxon>unclassified sequences</taxon>
        <taxon>metagenomes</taxon>
        <taxon>ecological metagenomes</taxon>
    </lineage>
</organism>
<keyword evidence="2" id="KW-0472">Membrane</keyword>
<protein>
    <submittedName>
        <fullName evidence="3">Uncharacterized protein</fullName>
    </submittedName>
</protein>
<evidence type="ECO:0000256" key="2">
    <source>
        <dbReference type="SAM" id="Phobius"/>
    </source>
</evidence>
<keyword evidence="2" id="KW-1133">Transmembrane helix</keyword>
<sequence length="368" mass="40806">MPETEAPNIAGSLILLGILLFIVYRILLAINNQNQYESGTSEGSEGATIFKMPERRAPAPPAQVTLAPVPAGEDHFAELPIIDEAHTSLIDRGGLKLIGDFFVQEMPGYYLRAYTHPEHSLIGIIYRDPSDRSWVNLITEYQDGRIITTSSADEALTQAKRPKGMPLFNHPGMQTEQLLRRHKLETRGQEKTGHVLPENFTQFFASNYIKLRSVTQETPPPLPDTKQEGKILTFPGGTQTPQGQEPADADMPDASQLRAWLDAVYKAVPVPQEKREQFKRGLVWVLDSSGMNAIAETVSKYASVSVDEVEKGRWVIRTEAGAEDIISPGNLKGVELFEKVNASLPASKRFSKLPVKIKGVAFYNQIKV</sequence>
<reference evidence="3" key="1">
    <citation type="submission" date="2018-06" db="EMBL/GenBank/DDBJ databases">
        <authorList>
            <person name="Zhirakovskaya E."/>
        </authorList>
    </citation>
    <scope>NUCLEOTIDE SEQUENCE</scope>
</reference>
<dbReference type="AlphaFoldDB" id="A0A3B1C375"/>
<dbReference type="EMBL" id="UOGC01000071">
    <property type="protein sequence ID" value="VAX18474.1"/>
    <property type="molecule type" value="Genomic_DNA"/>
</dbReference>
<gene>
    <name evidence="3" type="ORF">MNBD_NITROSPINAE01-958</name>
</gene>
<proteinExistence type="predicted"/>
<name>A0A3B1C375_9ZZZZ</name>
<accession>A0A3B1C375</accession>